<gene>
    <name evidence="1" type="ORF">P26059B_0012</name>
</gene>
<dbReference type="Proteomes" id="UP000261817">
    <property type="component" value="Segment"/>
</dbReference>
<reference evidence="1 2" key="1">
    <citation type="journal article" date="2018" name="Sci. Rep.">
        <title>Genomic and ecological study of two distinctive freshwater bacteriophages infecting a Comamonadaceae bacterium.</title>
        <authorList>
            <person name="Moon K."/>
            <person name="Kang I."/>
            <person name="Kim S."/>
            <person name="Kim S.J."/>
            <person name="Cho J.C."/>
        </authorList>
    </citation>
    <scope>NUCLEOTIDE SEQUENCE [LARGE SCALE GENOMIC DNA]</scope>
</reference>
<evidence type="ECO:0000313" key="2">
    <source>
        <dbReference type="Proteomes" id="UP000261817"/>
    </source>
</evidence>
<dbReference type="Pfam" id="PF25209">
    <property type="entry name" value="Phage_capsid_4"/>
    <property type="match status" value="1"/>
</dbReference>
<evidence type="ECO:0000313" key="1">
    <source>
        <dbReference type="EMBL" id="ASJ79288.1"/>
    </source>
</evidence>
<proteinExistence type="predicted"/>
<protein>
    <submittedName>
        <fullName evidence="1">Major capsid-like protein</fullName>
    </submittedName>
</protein>
<sequence length="335" mass="35646">MALDDSYAIVRPGQANQAGSISALHLEEFTGHVESTIERKSALKGFVPIRPVKGTSVITNFAVGESTLQKAVPGGPAPDGTGTDFAKRSLTVDTVVLARAVLPLLETFQTSYDSRKEIGMEHGKKIAKFQDQSFFIQAIKAALFTESTYKGSGAAGKPAGHFGGSQQTLAAAADSLDPAKLYAAIADLFVKMEEKDVDPRTDDVVIAVRPAEFYSLLQNEQLIDGTYKTAEGTSIQAHLLKAYGVPVISSTNFPAGQTIAGHLLSNASNGNAYDGDFSKVAACAFSPRALMAGETIPLTTDVFWDKVTKQWFVDAHLAYGVTPNRAEFAGVILKP</sequence>
<name>A0A384V7M2_9CAUD</name>
<dbReference type="EMBL" id="KY981272">
    <property type="protein sequence ID" value="ASJ79288.1"/>
    <property type="molecule type" value="Genomic_DNA"/>
</dbReference>
<accession>A0A384V7M2</accession>
<keyword evidence="2" id="KW-1185">Reference proteome</keyword>
<organism evidence="1 2">
    <name type="scientific">Curvibacter phage P26059B</name>
    <dbReference type="NCBI Taxonomy" id="1983784"/>
    <lineage>
        <taxon>Viruses</taxon>
        <taxon>Duplodnaviria</taxon>
        <taxon>Heunggongvirae</taxon>
        <taxon>Uroviricota</taxon>
        <taxon>Caudoviricetes</taxon>
        <taxon>Autographivirales</taxon>
        <taxon>Autonotataviridae</taxon>
        <taxon>Kalppathivirus</taxon>
        <taxon>Kalppathivirus P26059B</taxon>
    </lineage>
</organism>